<keyword evidence="3" id="KW-1185">Reference proteome</keyword>
<name>A0A1H1V5A7_9ACTN</name>
<accession>A0A1H1V5A7</accession>
<evidence type="ECO:0000313" key="2">
    <source>
        <dbReference type="EMBL" id="SDS79928.1"/>
    </source>
</evidence>
<dbReference type="InterPro" id="IPR029062">
    <property type="entry name" value="Class_I_gatase-like"/>
</dbReference>
<dbReference type="OrthoDB" id="9785923at2"/>
<dbReference type="AlphaFoldDB" id="A0A1H1V5A7"/>
<sequence length="215" mass="23335">MNVLIVRGGWTGHEPVACTDQFRGFLESRDFTVTVADTLDVYTDKAILDAADLIVQCWTRGDLTAEQEDGLVGRVRAGAGFAGWHGGIIAFGYQAARYQFMVGGRFVCHPGGLIDHTVDFTADHPITAGLDSFAVHTEQYYCHVDPSLNVLATTTFDGAHDEPDTAGVVMPVVWTRHFGKGRVFVSTLGHSPADLKVPQIQTLTERGLLWAATSN</sequence>
<dbReference type="Pfam" id="PF06283">
    <property type="entry name" value="ThuA"/>
    <property type="match status" value="1"/>
</dbReference>
<proteinExistence type="predicted"/>
<dbReference type="Proteomes" id="UP000198688">
    <property type="component" value="Chromosome I"/>
</dbReference>
<evidence type="ECO:0000313" key="3">
    <source>
        <dbReference type="Proteomes" id="UP000198688"/>
    </source>
</evidence>
<dbReference type="PANTHER" id="PTHR40469:SF2">
    <property type="entry name" value="GALACTOSE-BINDING DOMAIN-LIKE SUPERFAMILY PROTEIN"/>
    <property type="match status" value="1"/>
</dbReference>
<dbReference type="PANTHER" id="PTHR40469">
    <property type="entry name" value="SECRETED GLYCOSYL HYDROLASE"/>
    <property type="match status" value="1"/>
</dbReference>
<dbReference type="RefSeq" id="WP_092543037.1">
    <property type="nucleotide sequence ID" value="NZ_BOMJ01000076.1"/>
</dbReference>
<gene>
    <name evidence="2" type="ORF">SAMN04489716_1647</name>
</gene>
<dbReference type="InterPro" id="IPR029010">
    <property type="entry name" value="ThuA-like"/>
</dbReference>
<protein>
    <recommendedName>
        <fullName evidence="1">ThuA-like domain-containing protein</fullName>
    </recommendedName>
</protein>
<organism evidence="2 3">
    <name type="scientific">Actinoplanes derwentensis</name>
    <dbReference type="NCBI Taxonomy" id="113562"/>
    <lineage>
        <taxon>Bacteria</taxon>
        <taxon>Bacillati</taxon>
        <taxon>Actinomycetota</taxon>
        <taxon>Actinomycetes</taxon>
        <taxon>Micromonosporales</taxon>
        <taxon>Micromonosporaceae</taxon>
        <taxon>Actinoplanes</taxon>
    </lineage>
</organism>
<evidence type="ECO:0000259" key="1">
    <source>
        <dbReference type="Pfam" id="PF06283"/>
    </source>
</evidence>
<reference evidence="2 3" key="1">
    <citation type="submission" date="2016-10" db="EMBL/GenBank/DDBJ databases">
        <authorList>
            <person name="de Groot N.N."/>
        </authorList>
    </citation>
    <scope>NUCLEOTIDE SEQUENCE [LARGE SCALE GENOMIC DNA]</scope>
    <source>
        <strain evidence="2 3">DSM 43941</strain>
    </source>
</reference>
<dbReference type="STRING" id="113562.SAMN04489716_1647"/>
<dbReference type="Gene3D" id="3.40.50.880">
    <property type="match status" value="1"/>
</dbReference>
<dbReference type="SUPFAM" id="SSF52317">
    <property type="entry name" value="Class I glutamine amidotransferase-like"/>
    <property type="match status" value="1"/>
</dbReference>
<feature type="domain" description="ThuA-like" evidence="1">
    <location>
        <begin position="2"/>
        <end position="211"/>
    </location>
</feature>
<dbReference type="EMBL" id="LT629758">
    <property type="protein sequence ID" value="SDS79928.1"/>
    <property type="molecule type" value="Genomic_DNA"/>
</dbReference>